<evidence type="ECO:0000313" key="3">
    <source>
        <dbReference type="Proteomes" id="UP000677228"/>
    </source>
</evidence>
<evidence type="ECO:0000313" key="2">
    <source>
        <dbReference type="EMBL" id="CAF4543359.1"/>
    </source>
</evidence>
<sequence>DLESYIHRSGRTGRAGKAGIAICLFRPNQSIELEAVERRAVSIPSADIFLSKAADVCVF</sequence>
<dbReference type="Proteomes" id="UP000677228">
    <property type="component" value="Unassembled WGS sequence"/>
</dbReference>
<feature type="non-terminal residue" evidence="1">
    <location>
        <position position="1"/>
    </location>
</feature>
<dbReference type="AlphaFoldDB" id="A0A8S2GB30"/>
<organism evidence="1 3">
    <name type="scientific">Didymodactylos carnosus</name>
    <dbReference type="NCBI Taxonomy" id="1234261"/>
    <lineage>
        <taxon>Eukaryota</taxon>
        <taxon>Metazoa</taxon>
        <taxon>Spiralia</taxon>
        <taxon>Gnathifera</taxon>
        <taxon>Rotifera</taxon>
        <taxon>Eurotatoria</taxon>
        <taxon>Bdelloidea</taxon>
        <taxon>Philodinida</taxon>
        <taxon>Philodinidae</taxon>
        <taxon>Didymodactylos</taxon>
    </lineage>
</organism>
<reference evidence="1" key="1">
    <citation type="submission" date="2021-02" db="EMBL/GenBank/DDBJ databases">
        <authorList>
            <person name="Nowell W R."/>
        </authorList>
    </citation>
    <scope>NUCLEOTIDE SEQUENCE</scope>
</reference>
<dbReference type="EMBL" id="CAJNOK010074222">
    <property type="protein sequence ID" value="CAF1670341.1"/>
    <property type="molecule type" value="Genomic_DNA"/>
</dbReference>
<evidence type="ECO:0000313" key="1">
    <source>
        <dbReference type="EMBL" id="CAF1670341.1"/>
    </source>
</evidence>
<gene>
    <name evidence="1" type="ORF">OVA965_LOCUS45696</name>
    <name evidence="2" type="ORF">TMI583_LOCUS49426</name>
</gene>
<proteinExistence type="predicted"/>
<comment type="caution">
    <text evidence="1">The sequence shown here is derived from an EMBL/GenBank/DDBJ whole genome shotgun (WGS) entry which is preliminary data.</text>
</comment>
<accession>A0A8S2GB30</accession>
<dbReference type="Gene3D" id="3.40.50.300">
    <property type="entry name" value="P-loop containing nucleotide triphosphate hydrolases"/>
    <property type="match status" value="1"/>
</dbReference>
<dbReference type="Proteomes" id="UP000682733">
    <property type="component" value="Unassembled WGS sequence"/>
</dbReference>
<protein>
    <submittedName>
        <fullName evidence="1">Uncharacterized protein</fullName>
    </submittedName>
</protein>
<dbReference type="InterPro" id="IPR027417">
    <property type="entry name" value="P-loop_NTPase"/>
</dbReference>
<name>A0A8S2GB30_9BILA</name>
<dbReference type="SUPFAM" id="SSF52540">
    <property type="entry name" value="P-loop containing nucleoside triphosphate hydrolases"/>
    <property type="match status" value="1"/>
</dbReference>
<dbReference type="EMBL" id="CAJOBA010107679">
    <property type="protein sequence ID" value="CAF4543359.1"/>
    <property type="molecule type" value="Genomic_DNA"/>
</dbReference>